<dbReference type="EMBL" id="PDKK01000011">
    <property type="protein sequence ID" value="RXK04111.1"/>
    <property type="molecule type" value="Genomic_DNA"/>
</dbReference>
<proteinExistence type="predicted"/>
<organism evidence="1 2">
    <name type="scientific">Halarcobacter ebronensis</name>
    <dbReference type="NCBI Taxonomy" id="1462615"/>
    <lineage>
        <taxon>Bacteria</taxon>
        <taxon>Pseudomonadati</taxon>
        <taxon>Campylobacterota</taxon>
        <taxon>Epsilonproteobacteria</taxon>
        <taxon>Campylobacterales</taxon>
        <taxon>Arcobacteraceae</taxon>
        <taxon>Halarcobacter</taxon>
    </lineage>
</organism>
<reference evidence="1 2" key="1">
    <citation type="submission" date="2017-10" db="EMBL/GenBank/DDBJ databases">
        <title>Genomics of the genus Arcobacter.</title>
        <authorList>
            <person name="Perez-Cataluna A."/>
            <person name="Figueras M.J."/>
        </authorList>
    </citation>
    <scope>NUCLEOTIDE SEQUENCE [LARGE SCALE GENOMIC DNA]</scope>
    <source>
        <strain evidence="1 2">CECT 8441</strain>
    </source>
</reference>
<evidence type="ECO:0000313" key="1">
    <source>
        <dbReference type="EMBL" id="RXK04111.1"/>
    </source>
</evidence>
<dbReference type="Proteomes" id="UP000289758">
    <property type="component" value="Unassembled WGS sequence"/>
</dbReference>
<dbReference type="RefSeq" id="WP_129087865.1">
    <property type="nucleotide sequence ID" value="NZ_CP053836.1"/>
</dbReference>
<gene>
    <name evidence="1" type="ORF">CRV07_11840</name>
</gene>
<name>A0A4Q1AVI0_9BACT</name>
<comment type="caution">
    <text evidence="1">The sequence shown here is derived from an EMBL/GenBank/DDBJ whole genome shotgun (WGS) entry which is preliminary data.</text>
</comment>
<evidence type="ECO:0000313" key="2">
    <source>
        <dbReference type="Proteomes" id="UP000289758"/>
    </source>
</evidence>
<accession>A0A4Q1AVI0</accession>
<dbReference type="AlphaFoldDB" id="A0A4Q1AVI0"/>
<sequence>MLRTISLAQEHSNLKINPCNYLHGLSVPSSVKVYVTLNEEHDLDNAFPLKNNSILRWKKNGIYQPPTQLYIHTIGTSTSKLEIQTDVIDYNNNEYMEIEQQDNQTMNLTEEVTNSLLSQNVKSFDTSLLAQLDKIIQPYDYDNATILHGISNSNVTLLDTIANCDLLRFSLQAPTSSSGEANGKINLYIDDIPYTTAYGTITSGRSSTTPNTLGEYIGIRGKRIKIVNSSLSTTNTSAYYLQLINKKV</sequence>
<protein>
    <submittedName>
        <fullName evidence="1">Uncharacterized protein</fullName>
    </submittedName>
</protein>
<keyword evidence="2" id="KW-1185">Reference proteome</keyword>